<dbReference type="EMBL" id="LAOF01000001">
    <property type="protein sequence ID" value="KJV85043.1"/>
    <property type="molecule type" value="Genomic_DNA"/>
</dbReference>
<organism evidence="1 2">
    <name type="scientific">Anaplasma phagocytophilum str. ApWI1</name>
    <dbReference type="NCBI Taxonomy" id="1359155"/>
    <lineage>
        <taxon>Bacteria</taxon>
        <taxon>Pseudomonadati</taxon>
        <taxon>Pseudomonadota</taxon>
        <taxon>Alphaproteobacteria</taxon>
        <taxon>Rickettsiales</taxon>
        <taxon>Anaplasmataceae</taxon>
        <taxon>Anaplasma</taxon>
        <taxon>phagocytophilum group</taxon>
    </lineage>
</organism>
<name>A0A0F3PXQ4_ANAPH</name>
<accession>A0A0F3PXQ4</accession>
<evidence type="ECO:0000313" key="1">
    <source>
        <dbReference type="EMBL" id="KJV85043.1"/>
    </source>
</evidence>
<dbReference type="PATRIC" id="fig|1359155.3.peg.1554"/>
<gene>
    <name evidence="1" type="ORF">APHWI1_1529</name>
</gene>
<proteinExistence type="predicted"/>
<sequence>MYQLHREHSSSLSAVLTLTVIRVFDNVIVYTWMETRIAYTNPTP</sequence>
<comment type="caution">
    <text evidence="1">The sequence shown here is derived from an EMBL/GenBank/DDBJ whole genome shotgun (WGS) entry which is preliminary data.</text>
</comment>
<reference evidence="1 2" key="1">
    <citation type="submission" date="2015-01" db="EMBL/GenBank/DDBJ databases">
        <title>Genome Sequencing of Rickettsiales.</title>
        <authorList>
            <person name="Daugherty S.C."/>
            <person name="Su Q."/>
            <person name="Abolude K."/>
            <person name="Beier-Sexton M."/>
            <person name="Carlyon J.A."/>
            <person name="Carter R."/>
            <person name="Day N.P."/>
            <person name="Dumler S.J."/>
            <person name="Dyachenko V."/>
            <person name="Godinez A."/>
            <person name="Kurtti T.J."/>
            <person name="Lichay M."/>
            <person name="Mullins K.E."/>
            <person name="Ott S."/>
            <person name="Pappas-Brown V."/>
            <person name="Paris D.H."/>
            <person name="Patel P."/>
            <person name="Richards A.L."/>
            <person name="Sadzewicz L."/>
            <person name="Sears K."/>
            <person name="Seidman D."/>
            <person name="Sengamalay N."/>
            <person name="Stenos J."/>
            <person name="Tallon L.J."/>
            <person name="Vincent G."/>
            <person name="Fraser C.M."/>
            <person name="Munderloh U."/>
            <person name="Dunning-Hotopp J.C."/>
        </authorList>
    </citation>
    <scope>NUCLEOTIDE SEQUENCE [LARGE SCALE GENOMIC DNA]</scope>
    <source>
        <strain evidence="1 2">ApWI1</strain>
    </source>
</reference>
<dbReference type="Proteomes" id="UP000033622">
    <property type="component" value="Unassembled WGS sequence"/>
</dbReference>
<protein>
    <submittedName>
        <fullName evidence="1">Uncharacterized protein</fullName>
    </submittedName>
</protein>
<evidence type="ECO:0000313" key="2">
    <source>
        <dbReference type="Proteomes" id="UP000033622"/>
    </source>
</evidence>
<dbReference type="AlphaFoldDB" id="A0A0F3PXQ4"/>